<comment type="caution">
    <text evidence="2">The sequence shown here is derived from an EMBL/GenBank/DDBJ whole genome shotgun (WGS) entry which is preliminary data.</text>
</comment>
<dbReference type="OrthoDB" id="3682270at2759"/>
<organism evidence="2 3">
    <name type="scientific">Didymella heteroderae</name>
    <dbReference type="NCBI Taxonomy" id="1769908"/>
    <lineage>
        <taxon>Eukaryota</taxon>
        <taxon>Fungi</taxon>
        <taxon>Dikarya</taxon>
        <taxon>Ascomycota</taxon>
        <taxon>Pezizomycotina</taxon>
        <taxon>Dothideomycetes</taxon>
        <taxon>Pleosporomycetidae</taxon>
        <taxon>Pleosporales</taxon>
        <taxon>Pleosporineae</taxon>
        <taxon>Didymellaceae</taxon>
        <taxon>Didymella</taxon>
    </lineage>
</organism>
<feature type="domain" description="F-box" evidence="1">
    <location>
        <begin position="9"/>
        <end position="52"/>
    </location>
</feature>
<reference evidence="2" key="1">
    <citation type="submission" date="2019-04" db="EMBL/GenBank/DDBJ databases">
        <title>Sequencing of skin fungus with MAO and IRED activity.</title>
        <authorList>
            <person name="Marsaioli A.J."/>
            <person name="Bonatto J.M.C."/>
            <person name="Reis Junior O."/>
        </authorList>
    </citation>
    <scope>NUCLEOTIDE SEQUENCE</scope>
    <source>
        <strain evidence="2">28M1</strain>
    </source>
</reference>
<dbReference type="AlphaFoldDB" id="A0A9P4WIX5"/>
<accession>A0A9P4WIX5</accession>
<name>A0A9P4WIX5_9PLEO</name>
<gene>
    <name evidence="2" type="ORF">E8E12_000296</name>
</gene>
<dbReference type="InterPro" id="IPR036047">
    <property type="entry name" value="F-box-like_dom_sf"/>
</dbReference>
<dbReference type="Gene3D" id="1.20.1280.50">
    <property type="match status" value="1"/>
</dbReference>
<protein>
    <recommendedName>
        <fullName evidence="1">F-box domain-containing protein</fullName>
    </recommendedName>
</protein>
<sequence>MADAQDFSNKLPPELRRMICTLLPADALTNVRLVNKQWSAVAATVLWSHVRIDLIEKATRKFDALLSPDILSNIIEIMITTKSKGLSSKVEQQATWNLRGLLMTLP</sequence>
<evidence type="ECO:0000313" key="2">
    <source>
        <dbReference type="EMBL" id="KAF3033474.1"/>
    </source>
</evidence>
<dbReference type="SUPFAM" id="SSF81383">
    <property type="entry name" value="F-box domain"/>
    <property type="match status" value="1"/>
</dbReference>
<dbReference type="InterPro" id="IPR001810">
    <property type="entry name" value="F-box_dom"/>
</dbReference>
<proteinExistence type="predicted"/>
<keyword evidence="3" id="KW-1185">Reference proteome</keyword>
<evidence type="ECO:0000259" key="1">
    <source>
        <dbReference type="Pfam" id="PF12937"/>
    </source>
</evidence>
<dbReference type="Proteomes" id="UP000758155">
    <property type="component" value="Unassembled WGS sequence"/>
</dbReference>
<evidence type="ECO:0000313" key="3">
    <source>
        <dbReference type="Proteomes" id="UP000758155"/>
    </source>
</evidence>
<dbReference type="Pfam" id="PF12937">
    <property type="entry name" value="F-box-like"/>
    <property type="match status" value="1"/>
</dbReference>
<dbReference type="EMBL" id="SWKV01000080">
    <property type="protein sequence ID" value="KAF3033474.1"/>
    <property type="molecule type" value="Genomic_DNA"/>
</dbReference>